<reference evidence="4 5" key="1">
    <citation type="submission" date="2020-08" db="EMBL/GenBank/DDBJ databases">
        <title>Genomic Encyclopedia of Type Strains, Phase IV (KMG-IV): sequencing the most valuable type-strain genomes for metagenomic binning, comparative biology and taxonomic classification.</title>
        <authorList>
            <person name="Goeker M."/>
        </authorList>
    </citation>
    <scope>NUCLEOTIDE SEQUENCE [LARGE SCALE GENOMIC DNA]</scope>
    <source>
        <strain evidence="4 5">DSM 24448</strain>
    </source>
</reference>
<dbReference type="InterPro" id="IPR001789">
    <property type="entry name" value="Sig_transdc_resp-reg_receiver"/>
</dbReference>
<evidence type="ECO:0000313" key="5">
    <source>
        <dbReference type="Proteomes" id="UP000548978"/>
    </source>
</evidence>
<organism evidence="4 5">
    <name type="scientific">Brevundimonas halotolerans</name>
    <dbReference type="NCBI Taxonomy" id="69670"/>
    <lineage>
        <taxon>Bacteria</taxon>
        <taxon>Pseudomonadati</taxon>
        <taxon>Pseudomonadota</taxon>
        <taxon>Alphaproteobacteria</taxon>
        <taxon>Caulobacterales</taxon>
        <taxon>Caulobacteraceae</taxon>
        <taxon>Brevundimonas</taxon>
    </lineage>
</organism>
<name>A0A7W9A2U1_9CAUL</name>
<evidence type="ECO:0000259" key="3">
    <source>
        <dbReference type="PROSITE" id="PS50110"/>
    </source>
</evidence>
<gene>
    <name evidence="4" type="ORF">FHS65_001162</name>
</gene>
<dbReference type="EMBL" id="JACIJB010000003">
    <property type="protein sequence ID" value="MBB5660417.1"/>
    <property type="molecule type" value="Genomic_DNA"/>
</dbReference>
<dbReference type="InterPro" id="IPR050595">
    <property type="entry name" value="Bact_response_regulator"/>
</dbReference>
<dbReference type="Proteomes" id="UP000548978">
    <property type="component" value="Unassembled WGS sequence"/>
</dbReference>
<keyword evidence="1 2" id="KW-0597">Phosphoprotein</keyword>
<protein>
    <submittedName>
        <fullName evidence="4">DNA-binding response OmpR family regulator</fullName>
    </submittedName>
</protein>
<dbReference type="PANTHER" id="PTHR44591:SF3">
    <property type="entry name" value="RESPONSE REGULATORY DOMAIN-CONTAINING PROTEIN"/>
    <property type="match status" value="1"/>
</dbReference>
<sequence>MSKCIVVEDDPFWSAEISAALSQANIQILNAQDGRQALDLASRYPDATMVLDLILPEVDGVEVLQKLSEVAPLMRVLAVTGGGRLGAGFYLKLASTFGATGQLAKPFTAQQLIDNWTALAA</sequence>
<dbReference type="SMART" id="SM00448">
    <property type="entry name" value="REC"/>
    <property type="match status" value="1"/>
</dbReference>
<dbReference type="AlphaFoldDB" id="A0A7W9A2U1"/>
<dbReference type="InterPro" id="IPR011006">
    <property type="entry name" value="CheY-like_superfamily"/>
</dbReference>
<evidence type="ECO:0000256" key="1">
    <source>
        <dbReference type="ARBA" id="ARBA00022553"/>
    </source>
</evidence>
<dbReference type="PROSITE" id="PS50110">
    <property type="entry name" value="RESPONSE_REGULATORY"/>
    <property type="match status" value="1"/>
</dbReference>
<evidence type="ECO:0000256" key="2">
    <source>
        <dbReference type="PROSITE-ProRule" id="PRU00169"/>
    </source>
</evidence>
<dbReference type="GO" id="GO:0000160">
    <property type="term" value="P:phosphorelay signal transduction system"/>
    <property type="evidence" value="ECO:0007669"/>
    <property type="project" value="InterPro"/>
</dbReference>
<feature type="modified residue" description="4-aspartylphosphate" evidence="2">
    <location>
        <position position="52"/>
    </location>
</feature>
<dbReference type="SUPFAM" id="SSF52172">
    <property type="entry name" value="CheY-like"/>
    <property type="match status" value="1"/>
</dbReference>
<proteinExistence type="predicted"/>
<evidence type="ECO:0000313" key="4">
    <source>
        <dbReference type="EMBL" id="MBB5660417.1"/>
    </source>
</evidence>
<dbReference type="GO" id="GO:0003677">
    <property type="term" value="F:DNA binding"/>
    <property type="evidence" value="ECO:0007669"/>
    <property type="project" value="UniProtKB-KW"/>
</dbReference>
<dbReference type="RefSeq" id="WP_164462005.1">
    <property type="nucleotide sequence ID" value="NZ_JACIJB010000003.1"/>
</dbReference>
<dbReference type="Gene3D" id="3.40.50.2300">
    <property type="match status" value="1"/>
</dbReference>
<feature type="domain" description="Response regulatory" evidence="3">
    <location>
        <begin position="3"/>
        <end position="120"/>
    </location>
</feature>
<accession>A0A7W9A2U1</accession>
<dbReference type="Pfam" id="PF00072">
    <property type="entry name" value="Response_reg"/>
    <property type="match status" value="1"/>
</dbReference>
<keyword evidence="5" id="KW-1185">Reference proteome</keyword>
<dbReference type="PANTHER" id="PTHR44591">
    <property type="entry name" value="STRESS RESPONSE REGULATOR PROTEIN 1"/>
    <property type="match status" value="1"/>
</dbReference>
<comment type="caution">
    <text evidence="4">The sequence shown here is derived from an EMBL/GenBank/DDBJ whole genome shotgun (WGS) entry which is preliminary data.</text>
</comment>
<keyword evidence="4" id="KW-0238">DNA-binding</keyword>